<comment type="caution">
    <text evidence="1">The sequence shown here is derived from an EMBL/GenBank/DDBJ whole genome shotgun (WGS) entry which is preliminary data.</text>
</comment>
<accession>X1UT57</accession>
<name>X1UT57_9ZZZZ</name>
<dbReference type="AlphaFoldDB" id="X1UT57"/>
<sequence>MPEKEGQIRPWSRIYEFWDRRHRKITLLDNNLLAAPTSQQTMEDLLAEGLEVDFNQGLDIRLVNEENVGYLKRVKTEKLRFAFDDIAYESAVRRGIELLLANGINSRHLSFYFLVGFSNDDAVLERVNILQSYNVDIYPMAYKDTEGKEPARRVLEVANLPLFHGSRRNINKFLRLVGRLPE</sequence>
<dbReference type="EMBL" id="BARW01025274">
    <property type="protein sequence ID" value="GAJ06807.1"/>
    <property type="molecule type" value="Genomic_DNA"/>
</dbReference>
<organism evidence="1">
    <name type="scientific">marine sediment metagenome</name>
    <dbReference type="NCBI Taxonomy" id="412755"/>
    <lineage>
        <taxon>unclassified sequences</taxon>
        <taxon>metagenomes</taxon>
        <taxon>ecological metagenomes</taxon>
    </lineage>
</organism>
<proteinExistence type="predicted"/>
<protein>
    <submittedName>
        <fullName evidence="1">Uncharacterized protein</fullName>
    </submittedName>
</protein>
<evidence type="ECO:0000313" key="1">
    <source>
        <dbReference type="EMBL" id="GAJ06807.1"/>
    </source>
</evidence>
<reference evidence="1" key="1">
    <citation type="journal article" date="2014" name="Front. Microbiol.">
        <title>High frequency of phylogenetically diverse reductive dehalogenase-homologous genes in deep subseafloor sedimentary metagenomes.</title>
        <authorList>
            <person name="Kawai M."/>
            <person name="Futagami T."/>
            <person name="Toyoda A."/>
            <person name="Takaki Y."/>
            <person name="Nishi S."/>
            <person name="Hori S."/>
            <person name="Arai W."/>
            <person name="Tsubouchi T."/>
            <person name="Morono Y."/>
            <person name="Uchiyama I."/>
            <person name="Ito T."/>
            <person name="Fujiyama A."/>
            <person name="Inagaki F."/>
            <person name="Takami H."/>
        </authorList>
    </citation>
    <scope>NUCLEOTIDE SEQUENCE</scope>
    <source>
        <strain evidence="1">Expedition CK06-06</strain>
    </source>
</reference>
<gene>
    <name evidence="1" type="ORF">S12H4_41468</name>
</gene>